<reference evidence="2" key="1">
    <citation type="submission" date="2021-02" db="EMBL/GenBank/DDBJ databases">
        <authorList>
            <person name="Dougan E. K."/>
            <person name="Rhodes N."/>
            <person name="Thang M."/>
            <person name="Chan C."/>
        </authorList>
    </citation>
    <scope>NUCLEOTIDE SEQUENCE</scope>
</reference>
<feature type="non-terminal residue" evidence="2">
    <location>
        <position position="1"/>
    </location>
</feature>
<dbReference type="EMBL" id="CAJNJA010008457">
    <property type="protein sequence ID" value="CAE7236737.1"/>
    <property type="molecule type" value="Genomic_DNA"/>
</dbReference>
<gene>
    <name evidence="2" type="ORF">SNEC2469_LOCUS4001</name>
</gene>
<feature type="region of interest" description="Disordered" evidence="1">
    <location>
        <begin position="43"/>
        <end position="66"/>
    </location>
</feature>
<evidence type="ECO:0000313" key="3">
    <source>
        <dbReference type="Proteomes" id="UP000601435"/>
    </source>
</evidence>
<accession>A0A812L6M6</accession>
<name>A0A812L6M6_9DINO</name>
<dbReference type="OrthoDB" id="10525079at2759"/>
<keyword evidence="3" id="KW-1185">Reference proteome</keyword>
<protein>
    <submittedName>
        <fullName evidence="2">Uncharacterized protein</fullName>
    </submittedName>
</protein>
<dbReference type="AlphaFoldDB" id="A0A812L6M6"/>
<feature type="non-terminal residue" evidence="2">
    <location>
        <position position="135"/>
    </location>
</feature>
<organism evidence="2 3">
    <name type="scientific">Symbiodinium necroappetens</name>
    <dbReference type="NCBI Taxonomy" id="1628268"/>
    <lineage>
        <taxon>Eukaryota</taxon>
        <taxon>Sar</taxon>
        <taxon>Alveolata</taxon>
        <taxon>Dinophyceae</taxon>
        <taxon>Suessiales</taxon>
        <taxon>Symbiodiniaceae</taxon>
        <taxon>Symbiodinium</taxon>
    </lineage>
</organism>
<sequence>RRCVPSWRIRAGWRGGFEIYYHPLQQNCCDFAATFLVLAEEKTEKVEGEEGDEAQPGPRLPEELGVEPTEGLLSGNEERDIRLSFRSARAAQFSASLLLESRDAEGLNSWQQAAKLSVAAESFAVDAVIEPDPRE</sequence>
<proteinExistence type="predicted"/>
<evidence type="ECO:0000313" key="2">
    <source>
        <dbReference type="EMBL" id="CAE7236737.1"/>
    </source>
</evidence>
<dbReference type="Proteomes" id="UP000601435">
    <property type="component" value="Unassembled WGS sequence"/>
</dbReference>
<comment type="caution">
    <text evidence="2">The sequence shown here is derived from an EMBL/GenBank/DDBJ whole genome shotgun (WGS) entry which is preliminary data.</text>
</comment>
<evidence type="ECO:0000256" key="1">
    <source>
        <dbReference type="SAM" id="MobiDB-lite"/>
    </source>
</evidence>